<feature type="transmembrane region" description="Helical" evidence="7">
    <location>
        <begin position="36"/>
        <end position="57"/>
    </location>
</feature>
<feature type="transmembrane region" description="Helical" evidence="7">
    <location>
        <begin position="316"/>
        <end position="335"/>
    </location>
</feature>
<dbReference type="PANTHER" id="PTHR30250:SF10">
    <property type="entry name" value="LIPOPOLYSACCHARIDE BIOSYNTHESIS PROTEIN WZXC"/>
    <property type="match status" value="1"/>
</dbReference>
<reference evidence="8 9" key="1">
    <citation type="submission" date="2018-05" db="EMBL/GenBank/DDBJ databases">
        <title>Genome of Sphingosinicella humi QZX222.</title>
        <authorList>
            <person name="Qiao Z."/>
            <person name="Wang G."/>
        </authorList>
    </citation>
    <scope>NUCLEOTIDE SEQUENCE [LARGE SCALE GENOMIC DNA]</scope>
    <source>
        <strain evidence="8 9">QZX222</strain>
    </source>
</reference>
<accession>A0A2U2J1P0</accession>
<evidence type="ECO:0000256" key="7">
    <source>
        <dbReference type="SAM" id="Phobius"/>
    </source>
</evidence>
<feature type="transmembrane region" description="Helical" evidence="7">
    <location>
        <begin position="438"/>
        <end position="461"/>
    </location>
</feature>
<comment type="similarity">
    <text evidence="2">Belongs to the polysaccharide synthase family.</text>
</comment>
<feature type="transmembrane region" description="Helical" evidence="7">
    <location>
        <begin position="111"/>
        <end position="129"/>
    </location>
</feature>
<gene>
    <name evidence="8" type="ORF">DF286_04825</name>
</gene>
<dbReference type="AlphaFoldDB" id="A0A2U2J1P0"/>
<dbReference type="OrthoDB" id="7605542at2"/>
<evidence type="ECO:0000256" key="6">
    <source>
        <dbReference type="ARBA" id="ARBA00023136"/>
    </source>
</evidence>
<evidence type="ECO:0000256" key="4">
    <source>
        <dbReference type="ARBA" id="ARBA00022692"/>
    </source>
</evidence>
<keyword evidence="9" id="KW-1185">Reference proteome</keyword>
<proteinExistence type="inferred from homology"/>
<name>A0A2U2J1P0_9SPHN</name>
<dbReference type="Proteomes" id="UP000245916">
    <property type="component" value="Unassembled WGS sequence"/>
</dbReference>
<evidence type="ECO:0000256" key="1">
    <source>
        <dbReference type="ARBA" id="ARBA00004651"/>
    </source>
</evidence>
<dbReference type="EMBL" id="QFFF01000001">
    <property type="protein sequence ID" value="PWG02258.1"/>
    <property type="molecule type" value="Genomic_DNA"/>
</dbReference>
<evidence type="ECO:0000256" key="2">
    <source>
        <dbReference type="ARBA" id="ARBA00007430"/>
    </source>
</evidence>
<comment type="caution">
    <text evidence="8">The sequence shown here is derived from an EMBL/GenBank/DDBJ whole genome shotgun (WGS) entry which is preliminary data.</text>
</comment>
<dbReference type="Pfam" id="PF13440">
    <property type="entry name" value="Polysacc_synt_3"/>
    <property type="match status" value="1"/>
</dbReference>
<sequence>MRGAVLWRSGSQVVAQIVAWASTFLVIRLLEPSDYGLFAMSQVVLVFLNLMNGHGFASALVQSESIDGRRIAQAFGMLLLLNGALALVQLLTAPLVAAYFRQPALVDMLRVQALLYAATPFIALPSALLSREIDFRRQAKVNLVSAFLAAATALGCALWGFGVWSLVAAPIVLFWSRAIGLTLMTRWLVWPSFRFADAGGMLGYGGALVLVQFFWFLQSQADVFIAGRRLGTHELGLYTTALFLTQILAAKFVPPLNEVAFAAYSRIQADRGRMALAFVRATRLIMLIALPFYLGLAVTAEPLVLTMLGPKWVETIAIVPILALAMPFLTLQILFAPATNATGQARIAIRTGAAGAVLLPLAFLIGVRFGILGLAYGWLVGMILLTAVTAMLSRAAISLDLGAVARAVKPGLLASTAMAALILSLDSLLPPMPPQPRLALLVFTGVAVYAGLLLAFARPLVLELIGMIRSRSPAAATA</sequence>
<evidence type="ECO:0000313" key="8">
    <source>
        <dbReference type="EMBL" id="PWG02258.1"/>
    </source>
</evidence>
<organism evidence="8 9">
    <name type="scientific">Allosphingosinicella humi</name>
    <dbReference type="NCBI Taxonomy" id="2068657"/>
    <lineage>
        <taxon>Bacteria</taxon>
        <taxon>Pseudomonadati</taxon>
        <taxon>Pseudomonadota</taxon>
        <taxon>Alphaproteobacteria</taxon>
        <taxon>Sphingomonadales</taxon>
        <taxon>Sphingomonadaceae</taxon>
        <taxon>Allosphingosinicella</taxon>
    </lineage>
</organism>
<feature type="transmembrane region" description="Helical" evidence="7">
    <location>
        <begin position="375"/>
        <end position="399"/>
    </location>
</feature>
<feature type="transmembrane region" description="Helical" evidence="7">
    <location>
        <begin position="78"/>
        <end position="99"/>
    </location>
</feature>
<dbReference type="PANTHER" id="PTHR30250">
    <property type="entry name" value="PST FAMILY PREDICTED COLANIC ACID TRANSPORTER"/>
    <property type="match status" value="1"/>
</dbReference>
<keyword evidence="4 7" id="KW-0812">Transmembrane</keyword>
<keyword evidence="3" id="KW-1003">Cell membrane</keyword>
<comment type="subcellular location">
    <subcellularLocation>
        <location evidence="1">Cell membrane</location>
        <topology evidence="1">Multi-pass membrane protein</topology>
    </subcellularLocation>
</comment>
<evidence type="ECO:0000256" key="5">
    <source>
        <dbReference type="ARBA" id="ARBA00022989"/>
    </source>
</evidence>
<feature type="transmembrane region" description="Helical" evidence="7">
    <location>
        <begin position="141"/>
        <end position="161"/>
    </location>
</feature>
<dbReference type="CDD" id="cd13127">
    <property type="entry name" value="MATE_tuaB_like"/>
    <property type="match status" value="1"/>
</dbReference>
<feature type="transmembrane region" description="Helical" evidence="7">
    <location>
        <begin position="274"/>
        <end position="296"/>
    </location>
</feature>
<protein>
    <submittedName>
        <fullName evidence="8">Lipopolysaccharide biosynthesis protein</fullName>
    </submittedName>
</protein>
<feature type="transmembrane region" description="Helical" evidence="7">
    <location>
        <begin position="347"/>
        <end position="369"/>
    </location>
</feature>
<evidence type="ECO:0000256" key="3">
    <source>
        <dbReference type="ARBA" id="ARBA00022475"/>
    </source>
</evidence>
<keyword evidence="5 7" id="KW-1133">Transmembrane helix</keyword>
<feature type="transmembrane region" description="Helical" evidence="7">
    <location>
        <begin position="195"/>
        <end position="215"/>
    </location>
</feature>
<dbReference type="InterPro" id="IPR050833">
    <property type="entry name" value="Poly_Biosynth_Transport"/>
</dbReference>
<keyword evidence="6 7" id="KW-0472">Membrane</keyword>
<evidence type="ECO:0000313" key="9">
    <source>
        <dbReference type="Proteomes" id="UP000245916"/>
    </source>
</evidence>
<dbReference type="GO" id="GO:0005886">
    <property type="term" value="C:plasma membrane"/>
    <property type="evidence" value="ECO:0007669"/>
    <property type="project" value="UniProtKB-SubCell"/>
</dbReference>
<feature type="transmembrane region" description="Helical" evidence="7">
    <location>
        <begin position="12"/>
        <end position="30"/>
    </location>
</feature>
<feature type="transmembrane region" description="Helical" evidence="7">
    <location>
        <begin position="411"/>
        <end position="432"/>
    </location>
</feature>